<keyword evidence="2" id="KW-0472">Membrane</keyword>
<feature type="region of interest" description="Disordered" evidence="1">
    <location>
        <begin position="1"/>
        <end position="21"/>
    </location>
</feature>
<keyword evidence="2" id="KW-0812">Transmembrane</keyword>
<dbReference type="GO" id="GO:0016020">
    <property type="term" value="C:membrane"/>
    <property type="evidence" value="ECO:0007669"/>
    <property type="project" value="TreeGrafter"/>
</dbReference>
<feature type="transmembrane region" description="Helical" evidence="2">
    <location>
        <begin position="100"/>
        <end position="116"/>
    </location>
</feature>
<dbReference type="GO" id="GO:0016717">
    <property type="term" value="F:oxidoreductase activity, acting on paired donors, with oxidation of a pair of donors resulting in the reduction of molecular oxygen to two molecules of water"/>
    <property type="evidence" value="ECO:0007669"/>
    <property type="project" value="TreeGrafter"/>
</dbReference>
<organism evidence="4 5">
    <name type="scientific">Ralstonia solanacearum (strain Po82)</name>
    <dbReference type="NCBI Taxonomy" id="1031711"/>
    <lineage>
        <taxon>Bacteria</taxon>
        <taxon>Pseudomonadati</taxon>
        <taxon>Pseudomonadota</taxon>
        <taxon>Betaproteobacteria</taxon>
        <taxon>Burkholderiales</taxon>
        <taxon>Burkholderiaceae</taxon>
        <taxon>Ralstonia</taxon>
        <taxon>Ralstonia solanacearum species complex</taxon>
    </lineage>
</organism>
<keyword evidence="2" id="KW-1133">Transmembrane helix</keyword>
<dbReference type="PANTHER" id="PTHR19353:SF19">
    <property type="entry name" value="DELTA(5) FATTY ACID DESATURASE C-RELATED"/>
    <property type="match status" value="1"/>
</dbReference>
<reference evidence="4 5" key="1">
    <citation type="journal article" date="2011" name="J. Bacteriol.">
        <title>Complete genome sequence of the plant pathogen Ralstonia solanacearum strain Po82.</title>
        <authorList>
            <person name="Xu J."/>
            <person name="Zheng H.J."/>
            <person name="Liu L."/>
            <person name="Pan Z.C."/>
            <person name="Prior P."/>
            <person name="Tang B."/>
            <person name="Xu J.S."/>
            <person name="Zhang H."/>
            <person name="Tian Q."/>
            <person name="Zhang L.Q."/>
            <person name="Feng J."/>
        </authorList>
    </citation>
    <scope>NUCLEOTIDE SEQUENCE [LARGE SCALE GENOMIC DNA]</scope>
    <source>
        <strain evidence="4 5">Po82</strain>
    </source>
</reference>
<accession>F6G266</accession>
<evidence type="ECO:0000313" key="5">
    <source>
        <dbReference type="Proteomes" id="UP000007953"/>
    </source>
</evidence>
<dbReference type="PATRIC" id="fig|1031711.3.peg.2069"/>
<dbReference type="InterPro" id="IPR012171">
    <property type="entry name" value="Fatty_acid_desaturase"/>
</dbReference>
<gene>
    <name evidence="4" type="ordered locus">RSPO_c02124</name>
</gene>
<evidence type="ECO:0000256" key="1">
    <source>
        <dbReference type="SAM" id="MobiDB-lite"/>
    </source>
</evidence>
<feature type="transmembrane region" description="Helical" evidence="2">
    <location>
        <begin position="76"/>
        <end position="94"/>
    </location>
</feature>
<dbReference type="InterPro" id="IPR039393">
    <property type="entry name" value="Rhizopine-oxygenase-like"/>
</dbReference>
<protein>
    <submittedName>
        <fullName evidence="4">Putative fatty acid desaturase</fullName>
    </submittedName>
</protein>
<dbReference type="InterPro" id="IPR005804">
    <property type="entry name" value="FA_desaturase_dom"/>
</dbReference>
<name>F6G266_RALS8</name>
<dbReference type="HOGENOM" id="CLU_052920_1_1_4"/>
<dbReference type="KEGG" id="rsn:RSPO_c02124"/>
<dbReference type="Pfam" id="PF00487">
    <property type="entry name" value="FA_desaturase"/>
    <property type="match status" value="1"/>
</dbReference>
<evidence type="ECO:0000313" key="4">
    <source>
        <dbReference type="EMBL" id="AEG69421.1"/>
    </source>
</evidence>
<dbReference type="EMBL" id="CP002819">
    <property type="protein sequence ID" value="AEG69421.1"/>
    <property type="molecule type" value="Genomic_DNA"/>
</dbReference>
<feature type="region of interest" description="Disordered" evidence="1">
    <location>
        <begin position="384"/>
        <end position="405"/>
    </location>
</feature>
<feature type="transmembrane region" description="Helical" evidence="2">
    <location>
        <begin position="231"/>
        <end position="250"/>
    </location>
</feature>
<dbReference type="CDD" id="cd03511">
    <property type="entry name" value="Rhizopine-oxygenase-like"/>
    <property type="match status" value="1"/>
</dbReference>
<sequence>MQKHFQIPTMAAPPPSHRCPMPRSPHPHDAYRLIGGAGDDAVAHGLANAAWYQCPLPRPLMKDLMKRRDGRAIRDTVLWFAAIGVAGALAVWAWTLQSWWALPAFLLYAGLYAGPADSRWHECGHGTAFKTRWMNDTLYQVAAFMLLRQPTVWRWSHARHHTDTLVTGRDPEIAVPRPPSLLYLGLALFNLHGGLRELRAVLRHARGTVGAAEATFVPATEHRRVVREARAWLAVYAAIAVACVATRSILPALLVGPVPALAGAWLYLFFGLPQHAGLPENVLDHRLNCRTVYMNPVFRFLYWNMNYHVEHHMFPMVPYHALPRLHEAICADCPTPYPNMLSAYREIVAAVLRQRRDPTYFVRRELPPQAGPARFAPVAAAAPAIPVPSQPGDSNAPMDSGLLTR</sequence>
<dbReference type="eggNOG" id="COG3239">
    <property type="taxonomic scope" value="Bacteria"/>
</dbReference>
<dbReference type="AlphaFoldDB" id="F6G266"/>
<feature type="domain" description="Fatty acid desaturase" evidence="3">
    <location>
        <begin position="98"/>
        <end position="340"/>
    </location>
</feature>
<evidence type="ECO:0000256" key="2">
    <source>
        <dbReference type="SAM" id="Phobius"/>
    </source>
</evidence>
<dbReference type="Proteomes" id="UP000007953">
    <property type="component" value="Chromosome"/>
</dbReference>
<dbReference type="PANTHER" id="PTHR19353">
    <property type="entry name" value="FATTY ACID DESATURASE 2"/>
    <property type="match status" value="1"/>
</dbReference>
<proteinExistence type="predicted"/>
<evidence type="ECO:0000259" key="3">
    <source>
        <dbReference type="Pfam" id="PF00487"/>
    </source>
</evidence>
<dbReference type="GO" id="GO:0008610">
    <property type="term" value="P:lipid biosynthetic process"/>
    <property type="evidence" value="ECO:0007669"/>
    <property type="project" value="UniProtKB-ARBA"/>
</dbReference>